<reference evidence="2 3" key="1">
    <citation type="journal article" date="2005" name="DNA Res.">
        <title>Complete genome sequence of the facultative anaerobic magnetotactic bacterium Magnetospirillum sp. strain AMB-1.</title>
        <authorList>
            <person name="Matsunaga T."/>
            <person name="Okamura Y."/>
            <person name="Fukuda Y."/>
            <person name="Wahyudi A.T."/>
            <person name="Murase Y."/>
            <person name="Takeyama H."/>
        </authorList>
    </citation>
    <scope>NUCLEOTIDE SEQUENCE [LARGE SCALE GENOMIC DNA]</scope>
    <source>
        <strain evidence="2">AMB-1</strain>
        <strain evidence="3">ATCC 700264 / AMB-1</strain>
    </source>
</reference>
<name>Q2W4I8_PARM1</name>
<dbReference type="RefSeq" id="WP_011384802.1">
    <property type="nucleotide sequence ID" value="NC_007626.1"/>
</dbReference>
<dbReference type="HOGENOM" id="CLU_2130462_0_0_5"/>
<evidence type="ECO:0000313" key="1">
    <source>
        <dbReference type="EMBL" id="BAE51210.1"/>
    </source>
</evidence>
<accession>Q2W4I8</accession>
<dbReference type="OrthoDB" id="7356708at2"/>
<protein>
    <submittedName>
        <fullName evidence="2">Uncharacterized protein</fullName>
    </submittedName>
</protein>
<gene>
    <name evidence="1" type="ordered locus">amb2406</name>
    <name evidence="2" type="ordered locus">amb2433</name>
</gene>
<dbReference type="EMBL" id="AP007255">
    <property type="protein sequence ID" value="BAE51237.1"/>
    <property type="molecule type" value="Genomic_DNA"/>
</dbReference>
<evidence type="ECO:0000313" key="2">
    <source>
        <dbReference type="EMBL" id="BAE51237.1"/>
    </source>
</evidence>
<organism evidence="2 3">
    <name type="scientific">Paramagnetospirillum magneticum (strain ATCC 700264 / AMB-1)</name>
    <name type="common">Magnetospirillum magneticum</name>
    <dbReference type="NCBI Taxonomy" id="342108"/>
    <lineage>
        <taxon>Bacteria</taxon>
        <taxon>Pseudomonadati</taxon>
        <taxon>Pseudomonadota</taxon>
        <taxon>Alphaproteobacteria</taxon>
        <taxon>Rhodospirillales</taxon>
        <taxon>Magnetospirillaceae</taxon>
        <taxon>Paramagnetospirillum</taxon>
    </lineage>
</organism>
<dbReference type="EMBL" id="AP007255">
    <property type="protein sequence ID" value="BAE51210.1"/>
    <property type="molecule type" value="Genomic_DNA"/>
</dbReference>
<keyword evidence="3" id="KW-1185">Reference proteome</keyword>
<dbReference type="STRING" id="342108.amb2406"/>
<evidence type="ECO:0000313" key="3">
    <source>
        <dbReference type="Proteomes" id="UP000007058"/>
    </source>
</evidence>
<sequence length="113" mass="11781">MDPDILDPAWLDGVLGAGDASSTSTDEGGGSMPDWLDSVLGTVGDVANTAGGVLGGIYTQQQQAKAAQEQRAYLAQLAQTNTILGSQSNRQALYIGAALVMMLLLLRQTSQNR</sequence>
<dbReference type="AlphaFoldDB" id="Q2W4I8"/>
<dbReference type="KEGG" id="mag:amb2406"/>
<dbReference type="KEGG" id="mag:amb2433"/>
<dbReference type="Proteomes" id="UP000007058">
    <property type="component" value="Chromosome"/>
</dbReference>
<proteinExistence type="predicted"/>